<dbReference type="PANTHER" id="PTHR11101:SF80">
    <property type="entry name" value="PHOSPHATE TRANSPORTER"/>
    <property type="match status" value="1"/>
</dbReference>
<dbReference type="RefSeq" id="WP_119900759.1">
    <property type="nucleotide sequence ID" value="NZ_QNRC01000007.1"/>
</dbReference>
<feature type="transmembrane region" description="Helical" evidence="6">
    <location>
        <begin position="136"/>
        <end position="156"/>
    </location>
</feature>
<dbReference type="PANTHER" id="PTHR11101">
    <property type="entry name" value="PHOSPHATE TRANSPORTER"/>
    <property type="match status" value="1"/>
</dbReference>
<proteinExistence type="inferred from homology"/>
<evidence type="ECO:0000256" key="2">
    <source>
        <dbReference type="ARBA" id="ARBA00022448"/>
    </source>
</evidence>
<feature type="transmembrane region" description="Helical" evidence="6">
    <location>
        <begin position="404"/>
        <end position="420"/>
    </location>
</feature>
<feature type="transmembrane region" description="Helical" evidence="6">
    <location>
        <begin position="336"/>
        <end position="359"/>
    </location>
</feature>
<feature type="transmembrane region" description="Helical" evidence="6">
    <location>
        <begin position="93"/>
        <end position="116"/>
    </location>
</feature>
<dbReference type="OrthoDB" id="9779554at2"/>
<keyword evidence="4 6" id="KW-1133">Transmembrane helix</keyword>
<sequence length="478" mass="48635">MKLPGRDYRVLDKDLGSITHVESAQVHAIRPVLQLGAGILLLVALVILAIGLTGREPGLIGIGAALVVAGWLGLAIGANDIANSLGPAVGSGAIGLTGGLALVALAEVAGAVLAGSPVTARLAEGIFDTAQLASGVQAQLVMLSALIAAAMWITIATGARLPVSTSHSIVGAIAGAGIAALGAHAVDWVSLAVIASAWVLTPLASAVLAGGILAFVQRKIRDAEDRGAAARRWVPALIGTMVGLFITYLLLLLWPGSPLWLDLLPGLGAGLLAGWATRRQVEVELAHAGDRPGMKQLFRPALLFAAVMMAFAHGAGDAGNVAGPLLVILRAAETGGAAGVPVLLLLGAGASIALGAVLFGRRLVVMVGSGITRLNPVRAFCITLATAMIVLAASGVGLPVSTTHVAVGGVFGVGFVREWLDRRQKRARMQLPAEEVRRRVLIRRSHVATISVAWLVTVPLTAGLGALCCRLVMRAAGA</sequence>
<evidence type="ECO:0000256" key="4">
    <source>
        <dbReference type="ARBA" id="ARBA00022989"/>
    </source>
</evidence>
<feature type="transmembrane region" description="Helical" evidence="6">
    <location>
        <begin position="297"/>
        <end position="316"/>
    </location>
</feature>
<evidence type="ECO:0000256" key="1">
    <source>
        <dbReference type="ARBA" id="ARBA00004141"/>
    </source>
</evidence>
<name>A0A418ZVQ4_9RHOB</name>
<feature type="transmembrane region" description="Helical" evidence="6">
    <location>
        <begin position="260"/>
        <end position="277"/>
    </location>
</feature>
<keyword evidence="5 6" id="KW-0472">Membrane</keyword>
<feature type="transmembrane region" description="Helical" evidence="6">
    <location>
        <begin position="192"/>
        <end position="216"/>
    </location>
</feature>
<gene>
    <name evidence="7" type="ORF">D3P05_21155</name>
</gene>
<keyword evidence="6" id="KW-0592">Phosphate transport</keyword>
<feature type="transmembrane region" description="Helical" evidence="6">
    <location>
        <begin position="58"/>
        <end position="81"/>
    </location>
</feature>
<evidence type="ECO:0000256" key="6">
    <source>
        <dbReference type="RuleBase" id="RU363058"/>
    </source>
</evidence>
<dbReference type="GO" id="GO:0005315">
    <property type="term" value="F:phosphate transmembrane transporter activity"/>
    <property type="evidence" value="ECO:0007669"/>
    <property type="project" value="InterPro"/>
</dbReference>
<comment type="subcellular location">
    <subcellularLocation>
        <location evidence="1 6">Membrane</location>
        <topology evidence="1 6">Multi-pass membrane protein</topology>
    </subcellularLocation>
</comment>
<reference evidence="8" key="1">
    <citation type="submission" date="2018-09" db="EMBL/GenBank/DDBJ databases">
        <title>Paracoccus onubensis nov. sp. a moderate halophilic bacterium isolated from Gruta de las Maravillas (Aracena, Spain).</title>
        <authorList>
            <person name="Jurado V."/>
            <person name="Gutierrez-Patricio S."/>
            <person name="Gonzalez-Pimentel J.L."/>
            <person name="Miller A.Z."/>
            <person name="Laiz L."/>
            <person name="Saiz-Jimenez C."/>
        </authorList>
    </citation>
    <scope>NUCLEOTIDE SEQUENCE [LARGE SCALE GENOMIC DNA]</scope>
    <source>
        <strain evidence="8">DSM 26381</strain>
    </source>
</reference>
<dbReference type="Pfam" id="PF01384">
    <property type="entry name" value="PHO4"/>
    <property type="match status" value="1"/>
</dbReference>
<feature type="transmembrane region" description="Helical" evidence="6">
    <location>
        <begin position="168"/>
        <end position="186"/>
    </location>
</feature>
<dbReference type="InterPro" id="IPR001204">
    <property type="entry name" value="Phos_transporter"/>
</dbReference>
<comment type="similarity">
    <text evidence="6">Belongs to the inorganic phosphate transporter (PiT) (TC 2.A.20) family.</text>
</comment>
<accession>A0A418ZVQ4</accession>
<comment type="caution">
    <text evidence="7">The sequence shown here is derived from an EMBL/GenBank/DDBJ whole genome shotgun (WGS) entry which is preliminary data.</text>
</comment>
<keyword evidence="2 6" id="KW-0813">Transport</keyword>
<feature type="transmembrane region" description="Helical" evidence="6">
    <location>
        <begin position="236"/>
        <end position="254"/>
    </location>
</feature>
<feature type="transmembrane region" description="Helical" evidence="6">
    <location>
        <begin position="379"/>
        <end position="398"/>
    </location>
</feature>
<evidence type="ECO:0000313" key="8">
    <source>
        <dbReference type="Proteomes" id="UP000283587"/>
    </source>
</evidence>
<evidence type="ECO:0000256" key="3">
    <source>
        <dbReference type="ARBA" id="ARBA00022692"/>
    </source>
</evidence>
<dbReference type="AlphaFoldDB" id="A0A418ZVQ4"/>
<evidence type="ECO:0000256" key="5">
    <source>
        <dbReference type="ARBA" id="ARBA00023136"/>
    </source>
</evidence>
<feature type="transmembrane region" description="Helical" evidence="6">
    <location>
        <begin position="447"/>
        <end position="473"/>
    </location>
</feature>
<dbReference type="GO" id="GO:0016020">
    <property type="term" value="C:membrane"/>
    <property type="evidence" value="ECO:0007669"/>
    <property type="project" value="UniProtKB-SubCell"/>
</dbReference>
<organism evidence="7 8">
    <name type="scientific">Paracoccus siganidrum</name>
    <dbReference type="NCBI Taxonomy" id="1276757"/>
    <lineage>
        <taxon>Bacteria</taxon>
        <taxon>Pseudomonadati</taxon>
        <taxon>Pseudomonadota</taxon>
        <taxon>Alphaproteobacteria</taxon>
        <taxon>Rhodobacterales</taxon>
        <taxon>Paracoccaceae</taxon>
        <taxon>Paracoccus</taxon>
    </lineage>
</organism>
<dbReference type="EMBL" id="QZEW01000135">
    <property type="protein sequence ID" value="RJL03922.1"/>
    <property type="molecule type" value="Genomic_DNA"/>
</dbReference>
<dbReference type="GO" id="GO:0035435">
    <property type="term" value="P:phosphate ion transmembrane transport"/>
    <property type="evidence" value="ECO:0007669"/>
    <property type="project" value="TreeGrafter"/>
</dbReference>
<dbReference type="Proteomes" id="UP000283587">
    <property type="component" value="Unassembled WGS sequence"/>
</dbReference>
<keyword evidence="3 6" id="KW-0812">Transmembrane</keyword>
<protein>
    <recommendedName>
        <fullName evidence="6">Phosphate transporter</fullName>
    </recommendedName>
</protein>
<feature type="transmembrane region" description="Helical" evidence="6">
    <location>
        <begin position="32"/>
        <end position="52"/>
    </location>
</feature>
<evidence type="ECO:0000313" key="7">
    <source>
        <dbReference type="EMBL" id="RJL03922.1"/>
    </source>
</evidence>
<keyword evidence="8" id="KW-1185">Reference proteome</keyword>